<sequence>MTTLEGRVDVLDEVLTREKELAASRDRDLADMKVMLRSHTAMLQGLNERQSQQSATLQSHTAMLQSHTEILHSHTEQISQMRAEFQAGHQTLVGMLTTLINRE</sequence>
<evidence type="ECO:0000313" key="1">
    <source>
        <dbReference type="EMBL" id="MCD5315006.1"/>
    </source>
</evidence>
<protein>
    <submittedName>
        <fullName evidence="1">Uncharacterized protein</fullName>
    </submittedName>
</protein>
<dbReference type="EMBL" id="JAJOMB010000019">
    <property type="protein sequence ID" value="MCD5315006.1"/>
    <property type="molecule type" value="Genomic_DNA"/>
</dbReference>
<organism evidence="1 2">
    <name type="scientific">Kineosporia babensis</name>
    <dbReference type="NCBI Taxonomy" id="499548"/>
    <lineage>
        <taxon>Bacteria</taxon>
        <taxon>Bacillati</taxon>
        <taxon>Actinomycetota</taxon>
        <taxon>Actinomycetes</taxon>
        <taxon>Kineosporiales</taxon>
        <taxon>Kineosporiaceae</taxon>
        <taxon>Kineosporia</taxon>
    </lineage>
</organism>
<dbReference type="AlphaFoldDB" id="A0A9X1NKU0"/>
<dbReference type="Proteomes" id="UP001138997">
    <property type="component" value="Unassembled WGS sequence"/>
</dbReference>
<proteinExistence type="predicted"/>
<keyword evidence="2" id="KW-1185">Reference proteome</keyword>
<dbReference type="SUPFAM" id="SSF46966">
    <property type="entry name" value="Spectrin repeat"/>
    <property type="match status" value="1"/>
</dbReference>
<accession>A0A9X1NKU0</accession>
<reference evidence="1" key="1">
    <citation type="submission" date="2021-11" db="EMBL/GenBank/DDBJ databases">
        <title>Streptomyces corallinus and Kineosporia corallina sp. nov., two new coral-derived marine actinobacteria.</title>
        <authorList>
            <person name="Buangrab K."/>
            <person name="Sutthacheep M."/>
            <person name="Yeemin T."/>
            <person name="Harunari E."/>
            <person name="Igarashi Y."/>
            <person name="Sripreechasak P."/>
            <person name="Kanchanasin P."/>
            <person name="Tanasupawat S."/>
            <person name="Phongsopitanun W."/>
        </authorList>
    </citation>
    <scope>NUCLEOTIDE SEQUENCE</scope>
    <source>
        <strain evidence="1">JCM 31032</strain>
    </source>
</reference>
<name>A0A9X1NKU0_9ACTN</name>
<evidence type="ECO:0000313" key="2">
    <source>
        <dbReference type="Proteomes" id="UP001138997"/>
    </source>
</evidence>
<comment type="caution">
    <text evidence="1">The sequence shown here is derived from an EMBL/GenBank/DDBJ whole genome shotgun (WGS) entry which is preliminary data.</text>
</comment>
<dbReference type="RefSeq" id="WP_231447812.1">
    <property type="nucleotide sequence ID" value="NZ_JAJOMB010000019.1"/>
</dbReference>
<gene>
    <name evidence="1" type="ORF">LR394_29290</name>
</gene>